<feature type="non-terminal residue" evidence="3">
    <location>
        <position position="1"/>
    </location>
</feature>
<feature type="region of interest" description="Disordered" evidence="1">
    <location>
        <begin position="283"/>
        <end position="314"/>
    </location>
</feature>
<evidence type="ECO:0000259" key="2">
    <source>
        <dbReference type="Pfam" id="PF07762"/>
    </source>
</evidence>
<dbReference type="EMBL" id="RWGY01000031">
    <property type="protein sequence ID" value="TVU15400.1"/>
    <property type="molecule type" value="Genomic_DNA"/>
</dbReference>
<organism evidence="3 4">
    <name type="scientific">Eragrostis curvula</name>
    <name type="common">weeping love grass</name>
    <dbReference type="NCBI Taxonomy" id="38414"/>
    <lineage>
        <taxon>Eukaryota</taxon>
        <taxon>Viridiplantae</taxon>
        <taxon>Streptophyta</taxon>
        <taxon>Embryophyta</taxon>
        <taxon>Tracheophyta</taxon>
        <taxon>Spermatophyta</taxon>
        <taxon>Magnoliopsida</taxon>
        <taxon>Liliopsida</taxon>
        <taxon>Poales</taxon>
        <taxon>Poaceae</taxon>
        <taxon>PACMAD clade</taxon>
        <taxon>Chloridoideae</taxon>
        <taxon>Eragrostideae</taxon>
        <taxon>Eragrostidinae</taxon>
        <taxon>Eragrostis</taxon>
    </lineage>
</organism>
<evidence type="ECO:0000256" key="1">
    <source>
        <dbReference type="SAM" id="MobiDB-lite"/>
    </source>
</evidence>
<feature type="domain" description="DUF1618" evidence="2">
    <location>
        <begin position="69"/>
        <end position="180"/>
    </location>
</feature>
<reference evidence="3 4" key="1">
    <citation type="journal article" date="2019" name="Sci. Rep.">
        <title>A high-quality genome of Eragrostis curvula grass provides insights into Poaceae evolution and supports new strategies to enhance forage quality.</title>
        <authorList>
            <person name="Carballo J."/>
            <person name="Santos B.A.C.M."/>
            <person name="Zappacosta D."/>
            <person name="Garbus I."/>
            <person name="Selva J.P."/>
            <person name="Gallo C.A."/>
            <person name="Diaz A."/>
            <person name="Albertini E."/>
            <person name="Caccamo M."/>
            <person name="Echenique V."/>
        </authorList>
    </citation>
    <scope>NUCLEOTIDE SEQUENCE [LARGE SCALE GENOMIC DNA]</scope>
    <source>
        <strain evidence="4">cv. Victoria</strain>
        <tissue evidence="3">Leaf</tissue>
    </source>
</reference>
<dbReference type="PANTHER" id="PTHR33086">
    <property type="entry name" value="OS05G0468200 PROTEIN-RELATED"/>
    <property type="match status" value="1"/>
</dbReference>
<evidence type="ECO:0000313" key="4">
    <source>
        <dbReference type="Proteomes" id="UP000324897"/>
    </source>
</evidence>
<accession>A0A5J9TVG3</accession>
<dbReference type="Proteomes" id="UP000324897">
    <property type="component" value="Unassembled WGS sequence"/>
</dbReference>
<protein>
    <recommendedName>
        <fullName evidence="2">DUF1618 domain-containing protein</fullName>
    </recommendedName>
</protein>
<name>A0A5J9TVG3_9POAL</name>
<evidence type="ECO:0000313" key="3">
    <source>
        <dbReference type="EMBL" id="TVU15400.1"/>
    </source>
</evidence>
<dbReference type="Gramene" id="TVU15400">
    <property type="protein sequence ID" value="TVU15400"/>
    <property type="gene ID" value="EJB05_38919"/>
</dbReference>
<comment type="caution">
    <text evidence="3">The sequence shown here is derived from an EMBL/GenBank/DDBJ whole genome shotgun (WGS) entry which is preliminary data.</text>
</comment>
<proteinExistence type="predicted"/>
<dbReference type="InterPro" id="IPR011676">
    <property type="entry name" value="DUF1618"/>
</dbReference>
<dbReference type="OrthoDB" id="582405at2759"/>
<dbReference type="PANTHER" id="PTHR33086:SF62">
    <property type="entry name" value="OS01G0182100 PROTEIN"/>
    <property type="match status" value="1"/>
</dbReference>
<dbReference type="AlphaFoldDB" id="A0A5J9TVG3"/>
<gene>
    <name evidence="3" type="ORF">EJB05_38919</name>
</gene>
<dbReference type="Pfam" id="PF07762">
    <property type="entry name" value="DUF1618"/>
    <property type="match status" value="1"/>
</dbReference>
<sequence length="314" mass="35576">MRAAIPFHIGDRLHIHRIPGLIWGPNNLGALFRRTVRTCVGTALQVLSPGWYRFHIDMAFTYTEFRVCWVDLLKGVLVCNLQMDSAEPTFTFVPLPIGCSTELERRVIPGPQQYRTMGCIRGAIKFVALDGFNEHLKEWTEGTPLCVGDLWASESFLQSGLPRLTPSYPAISFDEVNVVYFVLEEIDCVDTVDRFGKVRGEIVRKGRYVLGLDMMQHKVLCHTKAITDNLTPIFPSLIASEFSAHLQGSKDHQIPLTPSSSFRFPSRQFTIVIFGRVRSKRARRKQEADETRKSCRRKREADESCNGCRLPAGS</sequence>
<keyword evidence="4" id="KW-1185">Reference proteome</keyword>